<name>A0ACC7NUS4_9BACL</name>
<dbReference type="EMBL" id="JBJURJ010000003">
    <property type="protein sequence ID" value="MFM9327920.1"/>
    <property type="molecule type" value="Genomic_DNA"/>
</dbReference>
<protein>
    <submittedName>
        <fullName evidence="1">Uncharacterized protein</fullName>
    </submittedName>
</protein>
<organism evidence="1 2">
    <name type="scientific">Paenibacillus mesotrionivorans</name>
    <dbReference type="NCBI Taxonomy" id="3160968"/>
    <lineage>
        <taxon>Bacteria</taxon>
        <taxon>Bacillati</taxon>
        <taxon>Bacillota</taxon>
        <taxon>Bacilli</taxon>
        <taxon>Bacillales</taxon>
        <taxon>Paenibacillaceae</taxon>
        <taxon>Paenibacillus</taxon>
    </lineage>
</organism>
<proteinExistence type="predicted"/>
<comment type="caution">
    <text evidence="1">The sequence shown here is derived from an EMBL/GenBank/DDBJ whole genome shotgun (WGS) entry which is preliminary data.</text>
</comment>
<dbReference type="Proteomes" id="UP001631969">
    <property type="component" value="Unassembled WGS sequence"/>
</dbReference>
<gene>
    <name evidence="1" type="ORF">ACI1P1_06330</name>
</gene>
<evidence type="ECO:0000313" key="2">
    <source>
        <dbReference type="Proteomes" id="UP001631969"/>
    </source>
</evidence>
<accession>A0ACC7NUS4</accession>
<reference evidence="1" key="1">
    <citation type="submission" date="2024-12" db="EMBL/GenBank/DDBJ databases">
        <authorList>
            <person name="Wu N."/>
        </authorList>
    </citation>
    <scope>NUCLEOTIDE SEQUENCE</scope>
    <source>
        <strain evidence="1">P15</strain>
    </source>
</reference>
<evidence type="ECO:0000313" key="1">
    <source>
        <dbReference type="EMBL" id="MFM9327920.1"/>
    </source>
</evidence>
<keyword evidence="2" id="KW-1185">Reference proteome</keyword>
<sequence length="123" mass="13057">MTIRNLYGLSVRTIEAGADYILLVTGGQAHIGATAVSYPTEGGGVHTEVIGLPGHKEAELARELADMACSTLGKAVTVVAGIHIDRATLPEIRAMVAETKTLFHAELEILRDRRWRHGGAADG</sequence>